<dbReference type="AlphaFoldDB" id="A0ABD3X5T2"/>
<proteinExistence type="predicted"/>
<protein>
    <recommendedName>
        <fullName evidence="2">ShKT domain-containing protein</fullName>
    </recommendedName>
</protein>
<dbReference type="EMBL" id="JBJQND010000004">
    <property type="protein sequence ID" value="KAL3881071.1"/>
    <property type="molecule type" value="Genomic_DNA"/>
</dbReference>
<keyword evidence="4" id="KW-1185">Reference proteome</keyword>
<evidence type="ECO:0000313" key="4">
    <source>
        <dbReference type="Proteomes" id="UP001634394"/>
    </source>
</evidence>
<dbReference type="Pfam" id="PF23070">
    <property type="entry name" value="DUF7043"/>
    <property type="match status" value="1"/>
</dbReference>
<name>A0ABD3X5T2_SINWO</name>
<keyword evidence="1" id="KW-1015">Disulfide bond</keyword>
<accession>A0ABD3X5T2</accession>
<dbReference type="InterPro" id="IPR003582">
    <property type="entry name" value="ShKT_dom"/>
</dbReference>
<evidence type="ECO:0000313" key="3">
    <source>
        <dbReference type="EMBL" id="KAL3881071.1"/>
    </source>
</evidence>
<evidence type="ECO:0000259" key="2">
    <source>
        <dbReference type="PROSITE" id="PS51670"/>
    </source>
</evidence>
<sequence length="607" mass="70199">MWWLSLRNSPKLKEKQEIFVQRSQLWCQRQVNRIPCDESTRRINNRATSSIEKCSEKFLLYNRTCLIEEPLNKYRVIQYGASRPKTTKCPINGGFHFRTVHRLINEEICDDWRISSLEIECIEGDGLHFIAPKGSSCNPFSVTEEKKRLRCWAGWEHSQYYYLVVAEDGEIPQYCLRFPKKLHELSEFTVMLYFSVVCPTLEDGKPQSGMDYYEMKMKKIDPMACADENKEKCIHIAKRGACHKENKFAVHCQESCGLCDEKKQMLRTSSPFSGKLHGTWILMDHRPKKEHVFINHSTVTFSEFGTFVCKEWNIYNEHQYKTVSFFKNGCAMRYTCVELHRLNNNLVQFRVGNSFRVDVGFEELCNFDGAVFPVNDPYRGANLKNLILDGNLWDTPCGFSGTIPFNGTVYGEPCEGVISDWDEIDCVEPGAIRISSDSCRNLMLPRVYQCLAVIQDNLLEKYLITKETIAGVYNCWIVTSFLCTNSTWKYRAMFKLSSPQCSTFTESACLLDRSPEALLYLNDGQKTKYCKDALTIKPMTWATENKRIAYTTYIPPEGVPENPDATVYSGEGSPSRDSNIRNSAERYQYYQLPYTAVFIFIFYCKIT</sequence>
<comment type="caution">
    <text evidence="3">The sequence shown here is derived from an EMBL/GenBank/DDBJ whole genome shotgun (WGS) entry which is preliminary data.</text>
</comment>
<dbReference type="Proteomes" id="UP001634394">
    <property type="component" value="Unassembled WGS sequence"/>
</dbReference>
<comment type="caution">
    <text evidence="1">Lacks conserved residue(s) required for the propagation of feature annotation.</text>
</comment>
<feature type="disulfide bond" evidence="1">
    <location>
        <begin position="225"/>
        <end position="259"/>
    </location>
</feature>
<dbReference type="InterPro" id="IPR055471">
    <property type="entry name" value="DUF7043"/>
</dbReference>
<gene>
    <name evidence="3" type="ORF">ACJMK2_033266</name>
</gene>
<organism evidence="3 4">
    <name type="scientific">Sinanodonta woodiana</name>
    <name type="common">Chinese pond mussel</name>
    <name type="synonym">Anodonta woodiana</name>
    <dbReference type="NCBI Taxonomy" id="1069815"/>
    <lineage>
        <taxon>Eukaryota</taxon>
        <taxon>Metazoa</taxon>
        <taxon>Spiralia</taxon>
        <taxon>Lophotrochozoa</taxon>
        <taxon>Mollusca</taxon>
        <taxon>Bivalvia</taxon>
        <taxon>Autobranchia</taxon>
        <taxon>Heteroconchia</taxon>
        <taxon>Palaeoheterodonta</taxon>
        <taxon>Unionida</taxon>
        <taxon>Unionoidea</taxon>
        <taxon>Unionidae</taxon>
        <taxon>Unioninae</taxon>
        <taxon>Sinanodonta</taxon>
    </lineage>
</organism>
<feature type="domain" description="ShKT" evidence="2">
    <location>
        <begin position="225"/>
        <end position="259"/>
    </location>
</feature>
<reference evidence="3 4" key="1">
    <citation type="submission" date="2024-11" db="EMBL/GenBank/DDBJ databases">
        <title>Chromosome-level genome assembly of the freshwater bivalve Anodonta woodiana.</title>
        <authorList>
            <person name="Chen X."/>
        </authorList>
    </citation>
    <scope>NUCLEOTIDE SEQUENCE [LARGE SCALE GENOMIC DNA]</scope>
    <source>
        <strain evidence="3">MN2024</strain>
        <tissue evidence="3">Gills</tissue>
    </source>
</reference>
<evidence type="ECO:0000256" key="1">
    <source>
        <dbReference type="PROSITE-ProRule" id="PRU01005"/>
    </source>
</evidence>
<dbReference type="PROSITE" id="PS51670">
    <property type="entry name" value="SHKT"/>
    <property type="match status" value="1"/>
</dbReference>